<keyword evidence="4" id="KW-1185">Reference proteome</keyword>
<dbReference type="Gene3D" id="3.30.560.10">
    <property type="entry name" value="Glucose Oxidase, domain 3"/>
    <property type="match status" value="1"/>
</dbReference>
<dbReference type="InterPro" id="IPR000172">
    <property type="entry name" value="GMC_OxRdtase_N"/>
</dbReference>
<organism evidence="3 4">
    <name type="scientific">Brevundimonas pondensis</name>
    <dbReference type="NCBI Taxonomy" id="2774189"/>
    <lineage>
        <taxon>Bacteria</taxon>
        <taxon>Pseudomonadati</taxon>
        <taxon>Pseudomonadota</taxon>
        <taxon>Alphaproteobacteria</taxon>
        <taxon>Caulobacterales</taxon>
        <taxon>Caulobacteraceae</taxon>
        <taxon>Brevundimonas</taxon>
    </lineage>
</organism>
<dbReference type="Gene3D" id="3.50.50.60">
    <property type="entry name" value="FAD/NAD(P)-binding domain"/>
    <property type="match status" value="1"/>
</dbReference>
<sequence length="621" mass="68040">MGADRVTVACENWRAQARHDFIVIGSGAGGGPLAANLAEAGFSVLLLEAGDDHTCPYYEVPIMQAHASEDAAMRWDFFVRHYADETRQRRDSKYRPKQQGVLYPRGATLGGSTAVSALVTIYPHNRDWDYLAELTGDPDWSAQAMRARFQRLEAWRGRDPDAAAPARPGDASRRGFDGWLKITRAKPDLAGREPWFLDIINAIEAESRAIYATPEAVVLPNDPNDWRFVSAGVEGMSFIPVAVDNGRRNGARERILAVRQAHPEHLDIRQHTLAAHILFEGDRAVGVACLEGAHLYRADPQAQTHGPGAPCEVYARREVIIAGGAFNTPQLLKLSGIGPREELERLGLPVRLDRPGVGANLQDRYEVSVVHRAVHDYPVFAGAALDVPGRGAAGDRLFQEWLADKDGPYSTNGSLAAFIARSSVAESEPDLIVFALPIDFHGYYPGYAAESAAKHDRLTFVVLKGHTRNRAGTVRLASTDPRDRPIIDFSYFDEGSDDQAHDLRGVVDGIRIARRIAARLNGMIAEELIPGPQARDQAELEQFVRDEAWGHHASCTCAIGARDDPMAVLDKDFRVHGVQGLRVVDASVFPRIPGLFIASAVYMVSERASDVIIAEHCVPPS</sequence>
<feature type="domain" description="Glucose-methanol-choline oxidoreductase N-terminal" evidence="2">
    <location>
        <begin position="324"/>
        <end position="338"/>
    </location>
</feature>
<dbReference type="Proteomes" id="UP000663942">
    <property type="component" value="Chromosome"/>
</dbReference>
<dbReference type="PANTHER" id="PTHR11552">
    <property type="entry name" value="GLUCOSE-METHANOL-CHOLINE GMC OXIDOREDUCTASE"/>
    <property type="match status" value="1"/>
</dbReference>
<dbReference type="InterPro" id="IPR007867">
    <property type="entry name" value="GMC_OxRtase_C"/>
</dbReference>
<evidence type="ECO:0000259" key="2">
    <source>
        <dbReference type="PROSITE" id="PS00624"/>
    </source>
</evidence>
<comment type="similarity">
    <text evidence="1">Belongs to the GMC oxidoreductase family.</text>
</comment>
<dbReference type="InterPro" id="IPR012132">
    <property type="entry name" value="GMC_OxRdtase"/>
</dbReference>
<dbReference type="SUPFAM" id="SSF54373">
    <property type="entry name" value="FAD-linked reductases, C-terminal domain"/>
    <property type="match status" value="1"/>
</dbReference>
<protein>
    <submittedName>
        <fullName evidence="3">GMC family oxidoreductase N-terminal domain-containing protein</fullName>
    </submittedName>
</protein>
<dbReference type="PANTHER" id="PTHR11552:SF213">
    <property type="entry name" value="DEHYDROGENASE, PUTATIVE-RELATED"/>
    <property type="match status" value="1"/>
</dbReference>
<gene>
    <name evidence="3" type="ORF">IFE19_04325</name>
</gene>
<dbReference type="InterPro" id="IPR036188">
    <property type="entry name" value="FAD/NAD-bd_sf"/>
</dbReference>
<evidence type="ECO:0000313" key="3">
    <source>
        <dbReference type="EMBL" id="QTC88606.1"/>
    </source>
</evidence>
<dbReference type="Pfam" id="PF05199">
    <property type="entry name" value="GMC_oxred_C"/>
    <property type="match status" value="1"/>
</dbReference>
<dbReference type="EMBL" id="CP062006">
    <property type="protein sequence ID" value="QTC88606.1"/>
    <property type="molecule type" value="Genomic_DNA"/>
</dbReference>
<evidence type="ECO:0000313" key="4">
    <source>
        <dbReference type="Proteomes" id="UP000663942"/>
    </source>
</evidence>
<reference evidence="3 4" key="1">
    <citation type="submission" date="2020-09" db="EMBL/GenBank/DDBJ databases">
        <title>Brevundimonas sp. LVF1 isolated from an oligotrophic pond in Goettingen, Germany.</title>
        <authorList>
            <person name="Friedrich I."/>
            <person name="Klassen A."/>
            <person name="Neubauer H."/>
            <person name="Schneider D."/>
            <person name="Hertel R."/>
            <person name="Daniel R."/>
        </authorList>
    </citation>
    <scope>NUCLEOTIDE SEQUENCE [LARGE SCALE GENOMIC DNA]</scope>
    <source>
        <strain evidence="3 4">LVF1</strain>
    </source>
</reference>
<dbReference type="SUPFAM" id="SSF51905">
    <property type="entry name" value="FAD/NAD(P)-binding domain"/>
    <property type="match status" value="1"/>
</dbReference>
<proteinExistence type="inferred from homology"/>
<dbReference type="Pfam" id="PF00732">
    <property type="entry name" value="GMC_oxred_N"/>
    <property type="match status" value="1"/>
</dbReference>
<dbReference type="PROSITE" id="PS00624">
    <property type="entry name" value="GMC_OXRED_2"/>
    <property type="match status" value="1"/>
</dbReference>
<name>A0ABX7SQE9_9CAUL</name>
<evidence type="ECO:0000256" key="1">
    <source>
        <dbReference type="ARBA" id="ARBA00010790"/>
    </source>
</evidence>
<accession>A0ABX7SQE9</accession>
<dbReference type="PIRSF" id="PIRSF000137">
    <property type="entry name" value="Alcohol_oxidase"/>
    <property type="match status" value="1"/>
</dbReference>